<evidence type="ECO:0000313" key="5">
    <source>
        <dbReference type="Proteomes" id="UP000831485"/>
    </source>
</evidence>
<reference evidence="3" key="3">
    <citation type="submission" date="2022-04" db="EMBL/GenBank/DDBJ databases">
        <authorList>
            <person name="Liu G."/>
        </authorList>
    </citation>
    <scope>NUCLEOTIDE SEQUENCE</scope>
    <source>
        <strain evidence="3">RG22</strain>
    </source>
</reference>
<feature type="signal peptide" evidence="1">
    <location>
        <begin position="1"/>
        <end position="22"/>
    </location>
</feature>
<evidence type="ECO:0000313" key="3">
    <source>
        <dbReference type="EMBL" id="UPU36107.1"/>
    </source>
</evidence>
<keyword evidence="1" id="KW-0732">Signal</keyword>
<reference evidence="2" key="2">
    <citation type="journal article" date="2021" name="Int. J. Syst. Evol. Microbiol.">
        <title>Geomonas silvestris sp. nov., Geomonas paludis sp. nov. and Geomonas limicola sp. nov., isolated from terrestrial environments, and emended description of the genus Geomonas.</title>
        <authorList>
            <person name="Itoh H."/>
            <person name="Xu Z."/>
            <person name="Masuda Y."/>
            <person name="Ushijima N."/>
            <person name="Hayakawa C."/>
            <person name="Shiratori Y."/>
            <person name="Senoo K."/>
        </authorList>
    </citation>
    <scope>NUCLEOTIDE SEQUENCE</scope>
    <source>
        <strain evidence="2">Red736</strain>
    </source>
</reference>
<dbReference type="Proteomes" id="UP000831485">
    <property type="component" value="Chromosome"/>
</dbReference>
<evidence type="ECO:0000313" key="2">
    <source>
        <dbReference type="EMBL" id="GFO62283.1"/>
    </source>
</evidence>
<dbReference type="Proteomes" id="UP000568888">
    <property type="component" value="Unassembled WGS sequence"/>
</dbReference>
<organism evidence="2 4">
    <name type="scientific">Geomonas paludis</name>
    <dbReference type="NCBI Taxonomy" id="2740185"/>
    <lineage>
        <taxon>Bacteria</taxon>
        <taxon>Pseudomonadati</taxon>
        <taxon>Thermodesulfobacteriota</taxon>
        <taxon>Desulfuromonadia</taxon>
        <taxon>Geobacterales</taxon>
        <taxon>Geobacteraceae</taxon>
        <taxon>Geomonas</taxon>
    </lineage>
</organism>
<name>A0A6V8MRM2_9BACT</name>
<feature type="chain" id="PRO_5028278074" description="Lipoprotein" evidence="1">
    <location>
        <begin position="23"/>
        <end position="62"/>
    </location>
</feature>
<protein>
    <recommendedName>
        <fullName evidence="6">Lipoprotein</fullName>
    </recommendedName>
</protein>
<proteinExistence type="predicted"/>
<dbReference type="EMBL" id="CP096574">
    <property type="protein sequence ID" value="UPU36107.1"/>
    <property type="molecule type" value="Genomic_DNA"/>
</dbReference>
<evidence type="ECO:0000313" key="4">
    <source>
        <dbReference type="Proteomes" id="UP000568888"/>
    </source>
</evidence>
<dbReference type="RefSeq" id="WP_183344176.1">
    <property type="nucleotide sequence ID" value="NZ_BLXY01000001.1"/>
</dbReference>
<accession>A0A6V8MRM2</accession>
<gene>
    <name evidence="2" type="ORF">GMPD_02020</name>
    <name evidence="3" type="ORF">M1B72_22170</name>
</gene>
<sequence length="62" mass="7059">MKSFPCKIVMAVIILSCGFVMQIEQSENVQHRERNQHLTNPEVAANLAAVQERLHQSGRPSW</sequence>
<dbReference type="EMBL" id="BLXY01000001">
    <property type="protein sequence ID" value="GFO62283.1"/>
    <property type="molecule type" value="Genomic_DNA"/>
</dbReference>
<reference evidence="4" key="1">
    <citation type="submission" date="2020-06" db="EMBL/GenBank/DDBJ databases">
        <title>Draft genomic sequecing of Geomonas sp. Red736.</title>
        <authorList>
            <person name="Itoh H."/>
            <person name="Xu Z.X."/>
            <person name="Ushijima N."/>
            <person name="Masuda Y."/>
            <person name="Shiratori Y."/>
            <person name="Senoo K."/>
        </authorList>
    </citation>
    <scope>NUCLEOTIDE SEQUENCE [LARGE SCALE GENOMIC DNA]</scope>
    <source>
        <strain evidence="4">Red736</strain>
    </source>
</reference>
<dbReference type="AlphaFoldDB" id="A0A6V8MRM2"/>
<evidence type="ECO:0000256" key="1">
    <source>
        <dbReference type="SAM" id="SignalP"/>
    </source>
</evidence>
<evidence type="ECO:0008006" key="6">
    <source>
        <dbReference type="Google" id="ProtNLM"/>
    </source>
</evidence>
<keyword evidence="5" id="KW-1185">Reference proteome</keyword>